<dbReference type="GeneID" id="83457444"/>
<sequence length="47" mass="5252">MIVFLIFLGVIVLLSMENITAETKNRNKAVHGIIVLVALALMWSLVR</sequence>
<evidence type="ECO:0008006" key="4">
    <source>
        <dbReference type="Google" id="ProtNLM"/>
    </source>
</evidence>
<evidence type="ECO:0000313" key="2">
    <source>
        <dbReference type="EMBL" id="BDG67898.1"/>
    </source>
</evidence>
<proteinExistence type="predicted"/>
<accession>A0ABM7XS43</accession>
<keyword evidence="3" id="KW-1185">Reference proteome</keyword>
<dbReference type="RefSeq" id="WP_244353269.1">
    <property type="nucleotide sequence ID" value="NZ_AP025635.1"/>
</dbReference>
<gene>
    <name evidence="2" type="ORF">ENLAB_14620</name>
</gene>
<evidence type="ECO:0000313" key="3">
    <source>
        <dbReference type="Proteomes" id="UP000831692"/>
    </source>
</evidence>
<keyword evidence="1" id="KW-0812">Transmembrane</keyword>
<evidence type="ECO:0000256" key="1">
    <source>
        <dbReference type="SAM" id="Phobius"/>
    </source>
</evidence>
<dbReference type="Proteomes" id="UP000831692">
    <property type="component" value="Chromosome"/>
</dbReference>
<keyword evidence="1" id="KW-0472">Membrane</keyword>
<reference evidence="2 3" key="1">
    <citation type="submission" date="2022-03" db="EMBL/GenBank/DDBJ databases">
        <title>Complete genome sequence of Enterococcus innesii DB-1.</title>
        <authorList>
            <person name="Fukuda D."/>
            <person name="Nolasco-Hipolito C."/>
        </authorList>
    </citation>
    <scope>NUCLEOTIDE SEQUENCE [LARGE SCALE GENOMIC DNA]</scope>
    <source>
        <strain evidence="2 3">DB-1</strain>
    </source>
</reference>
<organism evidence="2 3">
    <name type="scientific">Enterococcus innesii</name>
    <dbReference type="NCBI Taxonomy" id="2839759"/>
    <lineage>
        <taxon>Bacteria</taxon>
        <taxon>Bacillati</taxon>
        <taxon>Bacillota</taxon>
        <taxon>Bacilli</taxon>
        <taxon>Lactobacillales</taxon>
        <taxon>Enterococcaceae</taxon>
        <taxon>Enterococcus</taxon>
    </lineage>
</organism>
<keyword evidence="1" id="KW-1133">Transmembrane helix</keyword>
<dbReference type="EMBL" id="AP025635">
    <property type="protein sequence ID" value="BDG67898.1"/>
    <property type="molecule type" value="Genomic_DNA"/>
</dbReference>
<name>A0ABM7XS43_9ENTE</name>
<feature type="transmembrane region" description="Helical" evidence="1">
    <location>
        <begin position="29"/>
        <end position="46"/>
    </location>
</feature>
<protein>
    <recommendedName>
        <fullName evidence="4">Mid2-like cell wall stress sensor domain protein</fullName>
    </recommendedName>
</protein>